<dbReference type="RefSeq" id="WP_128410127.1">
    <property type="nucleotide sequence ID" value="NZ_JAAXFL010000001.1"/>
</dbReference>
<evidence type="ECO:0000313" key="3">
    <source>
        <dbReference type="Proteomes" id="UP000283817"/>
    </source>
</evidence>
<keyword evidence="1" id="KW-1133">Transmembrane helix</keyword>
<proteinExistence type="predicted"/>
<keyword evidence="1" id="KW-0812">Transmembrane</keyword>
<dbReference type="EMBL" id="SBHX01000017">
    <property type="protein sequence ID" value="RWX34192.1"/>
    <property type="molecule type" value="Genomic_DNA"/>
</dbReference>
<sequence>MPRSVLPSYGGPRSAGVRALRLLRAANDNLRISPAIAVAGRRFPEFGPFDATAVSRHPLRPFGLSAILIAVIAVDIVAFTMIASTATRLLTIAIPG</sequence>
<feature type="transmembrane region" description="Helical" evidence="1">
    <location>
        <begin position="62"/>
        <end position="83"/>
    </location>
</feature>
<accession>A0A444I7K3</accession>
<evidence type="ECO:0000256" key="1">
    <source>
        <dbReference type="SAM" id="Phobius"/>
    </source>
</evidence>
<protein>
    <submittedName>
        <fullName evidence="2">Uncharacterized protein</fullName>
    </submittedName>
</protein>
<keyword evidence="1" id="KW-0472">Membrane</keyword>
<reference evidence="2 3" key="1">
    <citation type="submission" date="2019-01" db="EMBL/GenBank/DDBJ databases">
        <title>RHIZO-ID as a novel technology for direct rhizobia identification.</title>
        <authorList>
            <person name="De Meyer S.E."/>
        </authorList>
    </citation>
    <scope>NUCLEOTIDE SEQUENCE [LARGE SCALE GENOMIC DNA]</scope>
    <source>
        <strain evidence="2 3">WSM448</strain>
    </source>
</reference>
<name>A0A444I7K3_RHILE</name>
<dbReference type="Proteomes" id="UP000283817">
    <property type="component" value="Unassembled WGS sequence"/>
</dbReference>
<dbReference type="AlphaFoldDB" id="A0A444I7K3"/>
<evidence type="ECO:0000313" key="2">
    <source>
        <dbReference type="EMBL" id="RWX34192.1"/>
    </source>
</evidence>
<gene>
    <name evidence="2" type="ORF">EHI47_07275</name>
</gene>
<organism evidence="2 3">
    <name type="scientific">Rhizobium leguminosarum</name>
    <dbReference type="NCBI Taxonomy" id="384"/>
    <lineage>
        <taxon>Bacteria</taxon>
        <taxon>Pseudomonadati</taxon>
        <taxon>Pseudomonadota</taxon>
        <taxon>Alphaproteobacteria</taxon>
        <taxon>Hyphomicrobiales</taxon>
        <taxon>Rhizobiaceae</taxon>
        <taxon>Rhizobium/Agrobacterium group</taxon>
        <taxon>Rhizobium</taxon>
    </lineage>
</organism>
<comment type="caution">
    <text evidence="2">The sequence shown here is derived from an EMBL/GenBank/DDBJ whole genome shotgun (WGS) entry which is preliminary data.</text>
</comment>